<evidence type="ECO:0000313" key="2">
    <source>
        <dbReference type="EMBL" id="MDO6359723.1"/>
    </source>
</evidence>
<dbReference type="RefSeq" id="WP_195398764.1">
    <property type="nucleotide sequence ID" value="NZ_JAUONJ010000020.1"/>
</dbReference>
<gene>
    <name evidence="2" type="ORF">Q4469_18935</name>
</gene>
<organism evidence="2 3">
    <name type="scientific">Bacteroides caccae</name>
    <dbReference type="NCBI Taxonomy" id="47678"/>
    <lineage>
        <taxon>Bacteria</taxon>
        <taxon>Pseudomonadati</taxon>
        <taxon>Bacteroidota</taxon>
        <taxon>Bacteroidia</taxon>
        <taxon>Bacteroidales</taxon>
        <taxon>Bacteroidaceae</taxon>
        <taxon>Bacteroides</taxon>
    </lineage>
</organism>
<keyword evidence="1" id="KW-0732">Signal</keyword>
<protein>
    <submittedName>
        <fullName evidence="2">Uncharacterized protein</fullName>
    </submittedName>
</protein>
<reference evidence="2" key="1">
    <citation type="submission" date="2023-07" db="EMBL/GenBank/DDBJ databases">
        <title>Whole Genome Sequencing of Colonoscopy isolates.</title>
        <authorList>
            <person name="Surve S.V."/>
            <person name="Valls R.A."/>
            <person name="Barrak K.E."/>
            <person name="Gardner T.B."/>
            <person name="O'Toole G.A."/>
        </authorList>
    </citation>
    <scope>NUCLEOTIDE SEQUENCE</scope>
    <source>
        <strain evidence="2">GP0119</strain>
    </source>
</reference>
<dbReference type="EMBL" id="JAUONL010000021">
    <property type="protein sequence ID" value="MDO6359723.1"/>
    <property type="molecule type" value="Genomic_DNA"/>
</dbReference>
<evidence type="ECO:0000313" key="3">
    <source>
        <dbReference type="Proteomes" id="UP001170023"/>
    </source>
</evidence>
<dbReference type="Proteomes" id="UP001170023">
    <property type="component" value="Unassembled WGS sequence"/>
</dbReference>
<evidence type="ECO:0000256" key="1">
    <source>
        <dbReference type="SAM" id="SignalP"/>
    </source>
</evidence>
<name>A0AAW7WSX2_9BACE</name>
<accession>A0AAW7WSX2</accession>
<dbReference type="AlphaFoldDB" id="A0AAW7WSX2"/>
<comment type="caution">
    <text evidence="2">The sequence shown here is derived from an EMBL/GenBank/DDBJ whole genome shotgun (WGS) entry which is preliminary data.</text>
</comment>
<proteinExistence type="predicted"/>
<sequence>MNKFTYLLLFLFCMMGVMNAQELEISGFTKAAENRTLPAELTTGYYLIKEVNPNASGKPGGYLKSASEAANAVITPQGKNTAYDGSNALELWYVEMGQDNQTFTISTANKKAAWQAPYQGQKNLVVYANKANLTKTTESVTLGNKTAKAADGSCIIQNDNKTACVHYSSNALGSWTDANPASVMMFEFYKVEEADLIKAVKVTYTYQLEGTSTTIVKEVAQAVGSNYNAPVLDFITFTQPVGTVTGGENVTVNCTENLPFEKTTDLKNPKWFAIDMHSNQNRYMCHYEADNQNISVAVPGDLVSISKDDAYFWCLTGNVFDGFQIYNKKAGTNKSLNTTTDKPQITEGEKHTIWHIVKPQSSISNAACFKADNTQFLNHQGDNTLGYWSDADEGSSCRFFKPAAIAMEQAELYANMPENAIGAYTGVEQLDPAITEAEKDLFNFGNANKLVDAIKALKPNGVTLKAGKYYRLQNKYYQSRYANADMTGKENMQKAISSVVLFEATETENQYHLKMQGQGLGHVTKSNQIRLTTDKNNMGSFQVIDKGNALYALKDVTSTEKNFCYIHDASSQSHNLVGWGESADASQWYIVEATDVEVTLNTADNASYATVYLPFAVSSVQGATAYIGQKQGESTLRATAIEAGIPANTGVILKGAANEGKAVLTLGTATSNAEGNALTGTLVEKDYTNELVFGKSAEGAVGFYSMAAGKKIGANKAYLEAATTQAMKLVFDGDVTGIENVMGEAADANAPIYDLTGRRVMKAVKGGLYIQNGKKFIAQ</sequence>
<feature type="signal peptide" evidence="1">
    <location>
        <begin position="1"/>
        <end position="20"/>
    </location>
</feature>
<feature type="chain" id="PRO_5043476887" evidence="1">
    <location>
        <begin position="21"/>
        <end position="779"/>
    </location>
</feature>